<comment type="caution">
    <text evidence="1">The sequence shown here is derived from an EMBL/GenBank/DDBJ whole genome shotgun (WGS) entry which is preliminary data.</text>
</comment>
<dbReference type="EMBL" id="SNZF01000030">
    <property type="protein sequence ID" value="TDR31897.1"/>
    <property type="molecule type" value="Genomic_DNA"/>
</dbReference>
<sequence>MTCRRAVPDVTGKALTAQSSAFLIDRAPYPTTHGLTRLGIAREPVVTDS</sequence>
<accession>A0A4R6Y8Z2</accession>
<dbReference type="AlphaFoldDB" id="A0A4R6Y8Z2"/>
<reference evidence="1 2" key="1">
    <citation type="submission" date="2019-03" db="EMBL/GenBank/DDBJ databases">
        <title>Genomic Encyclopedia of Type Strains, Phase IV (KMG-IV): sequencing the most valuable type-strain genomes for metagenomic binning, comparative biology and taxonomic classification.</title>
        <authorList>
            <person name="Goeker M."/>
        </authorList>
    </citation>
    <scope>NUCLEOTIDE SEQUENCE [LARGE SCALE GENOMIC DNA]</scope>
    <source>
        <strain evidence="1 2">DSM 11603</strain>
    </source>
</reference>
<evidence type="ECO:0000313" key="1">
    <source>
        <dbReference type="EMBL" id="TDR31897.1"/>
    </source>
</evidence>
<dbReference type="RefSeq" id="WP_156953535.1">
    <property type="nucleotide sequence ID" value="NZ_KK073908.1"/>
</dbReference>
<dbReference type="Proteomes" id="UP000294958">
    <property type="component" value="Unassembled WGS sequence"/>
</dbReference>
<organism evidence="1 2">
    <name type="scientific">Aquamicrobium defluvii</name>
    <dbReference type="NCBI Taxonomy" id="69279"/>
    <lineage>
        <taxon>Bacteria</taxon>
        <taxon>Pseudomonadati</taxon>
        <taxon>Pseudomonadota</taxon>
        <taxon>Alphaproteobacteria</taxon>
        <taxon>Hyphomicrobiales</taxon>
        <taxon>Phyllobacteriaceae</taxon>
        <taxon>Aquamicrobium</taxon>
    </lineage>
</organism>
<gene>
    <name evidence="1" type="ORF">DES43_1309</name>
</gene>
<name>A0A4R6Y8Z2_9HYPH</name>
<keyword evidence="2" id="KW-1185">Reference proteome</keyword>
<protein>
    <submittedName>
        <fullName evidence="1">Uncharacterized protein</fullName>
    </submittedName>
</protein>
<evidence type="ECO:0000313" key="2">
    <source>
        <dbReference type="Proteomes" id="UP000294958"/>
    </source>
</evidence>
<proteinExistence type="predicted"/>